<sequence>MFTQFEWAWQHPQRSRRLKHVPKKRSNEKMYDFCLRILSEMLRVGPWNRLALTICWLKQEFAQEFPIDLCPPLHMPIAYGPVVIKKTGQAQSTASQTSVRDDDALCVCSLCYEAVQLSEKITCLSPGCLLAAHVICLAKRFLKKGNFIIPIEGHCPACNMHVLWADLVRKKRGCYKELTSTSTDSLGDSD</sequence>
<dbReference type="AlphaFoldDB" id="A0A6L2Q5T5"/>
<dbReference type="PANTHER" id="PTHR20208">
    <property type="entry name" value="STRUCTURE-SPECIFIC ENDONUCLEASE SUBUNIT SLX1"/>
    <property type="match status" value="1"/>
</dbReference>
<dbReference type="InterPro" id="IPR048749">
    <property type="entry name" value="SLX1_C"/>
</dbReference>
<keyword evidence="4" id="KW-1185">Reference proteome</keyword>
<keyword evidence="1" id="KW-0862">Zinc</keyword>
<evidence type="ECO:0000313" key="4">
    <source>
        <dbReference type="Proteomes" id="UP000502823"/>
    </source>
</evidence>
<dbReference type="GO" id="GO:0017108">
    <property type="term" value="F:5'-flap endonuclease activity"/>
    <property type="evidence" value="ECO:0007669"/>
    <property type="project" value="TreeGrafter"/>
</dbReference>
<accession>A0A6L2Q5T5</accession>
<evidence type="ECO:0000313" key="3">
    <source>
        <dbReference type="EMBL" id="GFG38145.1"/>
    </source>
</evidence>
<dbReference type="Gene3D" id="3.30.40.10">
    <property type="entry name" value="Zinc/RING finger domain, C3HC4 (zinc finger)"/>
    <property type="match status" value="1"/>
</dbReference>
<dbReference type="GO" id="GO:0008270">
    <property type="term" value="F:zinc ion binding"/>
    <property type="evidence" value="ECO:0007669"/>
    <property type="project" value="UniProtKB-KW"/>
</dbReference>
<evidence type="ECO:0000259" key="2">
    <source>
        <dbReference type="Pfam" id="PF21202"/>
    </source>
</evidence>
<dbReference type="Proteomes" id="UP000502823">
    <property type="component" value="Unassembled WGS sequence"/>
</dbReference>
<reference evidence="4" key="1">
    <citation type="submission" date="2020-01" db="EMBL/GenBank/DDBJ databases">
        <title>Draft genome sequence of the Termite Coptotermes fromosanus.</title>
        <authorList>
            <person name="Itakura S."/>
            <person name="Yosikawa Y."/>
            <person name="Umezawa K."/>
        </authorList>
    </citation>
    <scope>NUCLEOTIDE SEQUENCE [LARGE SCALE GENOMIC DNA]</scope>
</reference>
<comment type="caution">
    <text evidence="3">The sequence shown here is derived from an EMBL/GenBank/DDBJ whole genome shotgun (WGS) entry which is preliminary data.</text>
</comment>
<dbReference type="GO" id="GO:0000724">
    <property type="term" value="P:double-strand break repair via homologous recombination"/>
    <property type="evidence" value="ECO:0007669"/>
    <property type="project" value="TreeGrafter"/>
</dbReference>
<organism evidence="3 4">
    <name type="scientific">Coptotermes formosanus</name>
    <name type="common">Formosan subterranean termite</name>
    <dbReference type="NCBI Taxonomy" id="36987"/>
    <lineage>
        <taxon>Eukaryota</taxon>
        <taxon>Metazoa</taxon>
        <taxon>Ecdysozoa</taxon>
        <taxon>Arthropoda</taxon>
        <taxon>Hexapoda</taxon>
        <taxon>Insecta</taxon>
        <taxon>Pterygota</taxon>
        <taxon>Neoptera</taxon>
        <taxon>Polyneoptera</taxon>
        <taxon>Dictyoptera</taxon>
        <taxon>Blattodea</taxon>
        <taxon>Blattoidea</taxon>
        <taxon>Termitoidae</taxon>
        <taxon>Rhinotermitidae</taxon>
        <taxon>Coptotermes</taxon>
    </lineage>
</organism>
<dbReference type="GO" id="GO:0008821">
    <property type="term" value="F:crossover junction DNA endonuclease activity"/>
    <property type="evidence" value="ECO:0007669"/>
    <property type="project" value="TreeGrafter"/>
</dbReference>
<keyword evidence="1" id="KW-0863">Zinc-finger</keyword>
<keyword evidence="1" id="KW-0479">Metal-binding</keyword>
<protein>
    <recommendedName>
        <fullName evidence="2">Structure-specific endonuclease subunit SLX1 C-terminal domain-containing protein</fullName>
    </recommendedName>
</protein>
<evidence type="ECO:0000256" key="1">
    <source>
        <dbReference type="ARBA" id="ARBA00022771"/>
    </source>
</evidence>
<name>A0A6L2Q5T5_COPFO</name>
<dbReference type="EMBL" id="BLKM01000758">
    <property type="protein sequence ID" value="GFG38145.1"/>
    <property type="molecule type" value="Genomic_DNA"/>
</dbReference>
<proteinExistence type="predicted"/>
<dbReference type="Pfam" id="PF21202">
    <property type="entry name" value="SLX1_C"/>
    <property type="match status" value="1"/>
</dbReference>
<dbReference type="InterPro" id="IPR050381">
    <property type="entry name" value="SLX1_endonuclease"/>
</dbReference>
<feature type="domain" description="Structure-specific endonuclease subunit SLX1 C-terminal" evidence="2">
    <location>
        <begin position="108"/>
        <end position="168"/>
    </location>
</feature>
<dbReference type="GO" id="GO:0033557">
    <property type="term" value="C:Slx1-Slx4 complex"/>
    <property type="evidence" value="ECO:0007669"/>
    <property type="project" value="TreeGrafter"/>
</dbReference>
<dbReference type="OrthoDB" id="24645at2759"/>
<gene>
    <name evidence="3" type="ORF">Cfor_04813</name>
</gene>
<dbReference type="PANTHER" id="PTHR20208:SF10">
    <property type="entry name" value="STRUCTURE-SPECIFIC ENDONUCLEASE SUBUNIT SLX1"/>
    <property type="match status" value="1"/>
</dbReference>
<dbReference type="InterPro" id="IPR013083">
    <property type="entry name" value="Znf_RING/FYVE/PHD"/>
</dbReference>
<dbReference type="FunCoup" id="A0A6L2Q5T5">
    <property type="interactions" value="710"/>
</dbReference>
<dbReference type="InParanoid" id="A0A6L2Q5T5"/>